<dbReference type="PROSITE" id="PS51194">
    <property type="entry name" value="HELICASE_CTER"/>
    <property type="match status" value="1"/>
</dbReference>
<dbReference type="Pfam" id="PF00271">
    <property type="entry name" value="Helicase_C"/>
    <property type="match status" value="1"/>
</dbReference>
<dbReference type="CDD" id="cd18012">
    <property type="entry name" value="DEXQc_arch_SWI2_SNF2"/>
    <property type="match status" value="1"/>
</dbReference>
<dbReference type="SUPFAM" id="SSF52540">
    <property type="entry name" value="P-loop containing nucleoside triphosphate hydrolases"/>
    <property type="match status" value="2"/>
</dbReference>
<dbReference type="EMBL" id="JAJADR010000002">
    <property type="protein sequence ID" value="MCB2408049.1"/>
    <property type="molecule type" value="Genomic_DNA"/>
</dbReference>
<proteinExistence type="predicted"/>
<keyword evidence="4" id="KW-0067">ATP-binding</keyword>
<feature type="domain" description="Helicase ATP-binding" evidence="2">
    <location>
        <begin position="681"/>
        <end position="840"/>
    </location>
</feature>
<accession>A0ABS8AQM9</accession>
<dbReference type="SMART" id="SM00487">
    <property type="entry name" value="DEXDc"/>
    <property type="match status" value="1"/>
</dbReference>
<dbReference type="Proteomes" id="UP001165296">
    <property type="component" value="Unassembled WGS sequence"/>
</dbReference>
<dbReference type="InterPro" id="IPR027417">
    <property type="entry name" value="P-loop_NTPase"/>
</dbReference>
<dbReference type="PROSITE" id="PS51192">
    <property type="entry name" value="HELICASE_ATP_BIND_1"/>
    <property type="match status" value="1"/>
</dbReference>
<comment type="caution">
    <text evidence="4">The sequence shown here is derived from an EMBL/GenBank/DDBJ whole genome shotgun (WGS) entry which is preliminary data.</text>
</comment>
<dbReference type="SMART" id="SM00490">
    <property type="entry name" value="HELICc"/>
    <property type="match status" value="1"/>
</dbReference>
<evidence type="ECO:0000259" key="3">
    <source>
        <dbReference type="PROSITE" id="PS51194"/>
    </source>
</evidence>
<dbReference type="PANTHER" id="PTHR10799">
    <property type="entry name" value="SNF2/RAD54 HELICASE FAMILY"/>
    <property type="match status" value="1"/>
</dbReference>
<dbReference type="InterPro" id="IPR001650">
    <property type="entry name" value="Helicase_C-like"/>
</dbReference>
<protein>
    <submittedName>
        <fullName evidence="4">DEAD/DEAH box helicase</fullName>
    </submittedName>
</protein>
<dbReference type="InterPro" id="IPR038718">
    <property type="entry name" value="SNF2-like_sf"/>
</dbReference>
<dbReference type="CDD" id="cd18793">
    <property type="entry name" value="SF2_C_SNF"/>
    <property type="match status" value="1"/>
</dbReference>
<dbReference type="Gene3D" id="3.40.50.10810">
    <property type="entry name" value="Tandem AAA-ATPase domain"/>
    <property type="match status" value="1"/>
</dbReference>
<evidence type="ECO:0000256" key="1">
    <source>
        <dbReference type="ARBA" id="ARBA00022801"/>
    </source>
</evidence>
<sequence length="1127" mass="127304">MPDLLEMPLSAEPGPHHYLFPAATISTLTSTDVERHGPALPPPDHRALTAIQPQTLTLNFGTFTSSATLSSGLHFPTVAVEQQTQGVLLTCGCAAPAATLCEHQALVLLSILQRNELRVFFDPRQRHSLLRASAHDYGLEHVADLDAHFELTYNRPAVLVTPRAAGLYAVTQATTQELMRQLLPDRRPVVPPAGTQRLVVFSKHKYYGHLTVQLAEAALTAAGKVKNPVTVLNALDCLGESDEAEQLKFYTGLARFQQNYDDTRSVAAIRALRAVVRNPDGLPFFAHNPSVSEKLTGPSLTPLRLRAAPTDLRLHVSQKGEFYEVAGRLLLDDQPVELPTVTIRFEYFVAVRELLYLVEDLAVWRVIEFFRKRNNTLLIHQRKFVEFQRDVLANLEDKLHISYSHVRPATPRQLAGSSFDQVPEKRLYLTDAGPNVELLPVMRYGTREVSVLSRRQLLATDELGRDFRLERDTEAEGRFLTALLRHYPAFAEQLQYEALSVPKTLFLNEDWFLAAFEDWQHEQISILGFNQLKDNKLNPHRANVTVRVTGEMNWFDTILGVRFGRQKASLQQVQQAVRRQSRYVRLDDGTRGILPQEWLEKFTEYFAAGDVGEDRIRTPSINFRLIRELYDPEMLDAQAQARLATYQAAVADFAGIEPVAVPAALQATLREYQQKGLSWLNFLDTYHFGGCLADDMGLGKTIQVLAFILLQKERGQSAANLVVVPTSLVFNWQAEAAKFAPTLRIHVLHGALRRAEAAQFAACDIVLTTYNTMVSDIRQLREYAFNYVFLDEAQAIKNPDSQRYKAARLLQARNRVVLTGTPVENNTFDIYGQLSFACPGLLGSQQHFREYFATPIDKFKNEQRARELQRKISPFVLRRTKNQVARELPDKTEMVLYCEMGPEQRRVYEACKKEFRDRLMGEHEETPRRDSAHILKGLTMLRQICDSPALLAGEADYGRESAKLEALVEEISSKAPYHKILVFSQFVGMLNLVRQELQARAIPFAYLTGQTKDRAAAVADFQQNDAVRVFLISLKAGGTGLNLTEADYVYLVDPWWNPAVESQAIDRSHRLGQTRKVVAVRLICPGTVEEKIMQLQEAKQALAHELIRTDAALVKSLSREQLLDLFS</sequence>
<dbReference type="Gene3D" id="3.40.50.300">
    <property type="entry name" value="P-loop containing nucleotide triphosphate hydrolases"/>
    <property type="match status" value="1"/>
</dbReference>
<dbReference type="InterPro" id="IPR049730">
    <property type="entry name" value="SNF2/RAD54-like_C"/>
</dbReference>
<keyword evidence="1" id="KW-0378">Hydrolase</keyword>
<gene>
    <name evidence="4" type="ORF">LGH74_08675</name>
</gene>
<keyword evidence="5" id="KW-1185">Reference proteome</keyword>
<dbReference type="GO" id="GO:0004386">
    <property type="term" value="F:helicase activity"/>
    <property type="evidence" value="ECO:0007669"/>
    <property type="project" value="UniProtKB-KW"/>
</dbReference>
<feature type="domain" description="Helicase C-terminal" evidence="3">
    <location>
        <begin position="963"/>
        <end position="1118"/>
    </location>
</feature>
<dbReference type="InterPro" id="IPR014001">
    <property type="entry name" value="Helicase_ATP-bd"/>
</dbReference>
<dbReference type="RefSeq" id="WP_226174642.1">
    <property type="nucleotide sequence ID" value="NZ_JAJADR010000002.1"/>
</dbReference>
<dbReference type="InterPro" id="IPR000330">
    <property type="entry name" value="SNF2_N"/>
</dbReference>
<dbReference type="Pfam" id="PF00176">
    <property type="entry name" value="SNF2-rel_dom"/>
    <property type="match status" value="1"/>
</dbReference>
<name>A0ABS8AQM9_9BACT</name>
<keyword evidence="4" id="KW-0347">Helicase</keyword>
<keyword evidence="4" id="KW-0547">Nucleotide-binding</keyword>
<organism evidence="4 5">
    <name type="scientific">Hymenobacter lucidus</name>
    <dbReference type="NCBI Taxonomy" id="2880930"/>
    <lineage>
        <taxon>Bacteria</taxon>
        <taxon>Pseudomonadati</taxon>
        <taxon>Bacteroidota</taxon>
        <taxon>Cytophagia</taxon>
        <taxon>Cytophagales</taxon>
        <taxon>Hymenobacteraceae</taxon>
        <taxon>Hymenobacter</taxon>
    </lineage>
</organism>
<reference evidence="4" key="1">
    <citation type="submission" date="2021-10" db="EMBL/GenBank/DDBJ databases">
        <authorList>
            <person name="Dean J.D."/>
            <person name="Kim M.K."/>
            <person name="Newey C.N."/>
            <person name="Stoker T.S."/>
            <person name="Thompson D.W."/>
            <person name="Grose J.H."/>
        </authorList>
    </citation>
    <scope>NUCLEOTIDE SEQUENCE</scope>
    <source>
        <strain evidence="4">BT178</strain>
    </source>
</reference>
<evidence type="ECO:0000313" key="4">
    <source>
        <dbReference type="EMBL" id="MCB2408049.1"/>
    </source>
</evidence>
<evidence type="ECO:0000259" key="2">
    <source>
        <dbReference type="PROSITE" id="PS51192"/>
    </source>
</evidence>
<evidence type="ECO:0000313" key="5">
    <source>
        <dbReference type="Proteomes" id="UP001165296"/>
    </source>
</evidence>